<gene>
    <name evidence="2" type="ORF">OC842_005021</name>
</gene>
<reference evidence="2" key="1">
    <citation type="journal article" date="2023" name="PhytoFront">
        <title>Draft Genome Resources of Seven Strains of Tilletia horrida, Causal Agent of Kernel Smut of Rice.</title>
        <authorList>
            <person name="Khanal S."/>
            <person name="Antony Babu S."/>
            <person name="Zhou X.G."/>
        </authorList>
    </citation>
    <scope>NUCLEOTIDE SEQUENCE</scope>
    <source>
        <strain evidence="2">TX3</strain>
    </source>
</reference>
<sequence>MSTTLHERRKLASAASAAPAPLSIELPHAAKVKSANVLAAAAAVAKKQKEDERIEAERTAARRQKQRRQLHEQAEYDSGGGVDIGPGARPLVLVGAEGDEQMEQLAHSPSSYAPSLDPKHSHIDTHGHVNHHPPQASPVQSPSFFKGLRGRRGSTSSTDSSSSVVSASFPSQPGHSSDKRPSLPQRSASALSNSFKAIVSTAMASPSPVPTPSGRPSLSRQNSFSSSARMIPDPYGAPRPRSVNSHMLPPSTPREVGLPPTTPRSATVIGVVSDGGPPTRSRPQSATSPTFSFQRRPSISSLFSISSSSERLALPPAIGAAPLPVDLSSPRPSMDSRRQGVVTVDGTPRTSLAGRASSMAMGESVPMHSLKPKHRHTAALSADRIAPTIGSPPPAIADTSRSSSTSRSDSTHEDAAQRRSKIKPKRQTFALVVKTRMAIQAALGRKGRRPSSQVDVHS</sequence>
<feature type="region of interest" description="Disordered" evidence="1">
    <location>
        <begin position="1"/>
        <end position="22"/>
    </location>
</feature>
<feature type="region of interest" description="Disordered" evidence="1">
    <location>
        <begin position="203"/>
        <end position="293"/>
    </location>
</feature>
<keyword evidence="3" id="KW-1185">Reference proteome</keyword>
<feature type="compositionally biased region" description="Polar residues" evidence="1">
    <location>
        <begin position="214"/>
        <end position="228"/>
    </location>
</feature>
<feature type="compositionally biased region" description="Low complexity" evidence="1">
    <location>
        <begin position="12"/>
        <end position="22"/>
    </location>
</feature>
<organism evidence="2 3">
    <name type="scientific">Tilletia horrida</name>
    <dbReference type="NCBI Taxonomy" id="155126"/>
    <lineage>
        <taxon>Eukaryota</taxon>
        <taxon>Fungi</taxon>
        <taxon>Dikarya</taxon>
        <taxon>Basidiomycota</taxon>
        <taxon>Ustilaginomycotina</taxon>
        <taxon>Exobasidiomycetes</taxon>
        <taxon>Tilletiales</taxon>
        <taxon>Tilletiaceae</taxon>
        <taxon>Tilletia</taxon>
    </lineage>
</organism>
<protein>
    <submittedName>
        <fullName evidence="2">Uncharacterized protein</fullName>
    </submittedName>
</protein>
<feature type="compositionally biased region" description="Polar residues" evidence="1">
    <location>
        <begin position="281"/>
        <end position="293"/>
    </location>
</feature>
<feature type="compositionally biased region" description="Basic and acidic residues" evidence="1">
    <location>
        <begin position="117"/>
        <end position="127"/>
    </location>
</feature>
<evidence type="ECO:0000313" key="3">
    <source>
        <dbReference type="Proteomes" id="UP001176521"/>
    </source>
</evidence>
<feature type="region of interest" description="Disordered" evidence="1">
    <location>
        <begin position="384"/>
        <end position="429"/>
    </location>
</feature>
<accession>A0AAN6GD40</accession>
<feature type="region of interest" description="Disordered" evidence="1">
    <location>
        <begin position="46"/>
        <end position="191"/>
    </location>
</feature>
<name>A0AAN6GD40_9BASI</name>
<feature type="compositionally biased region" description="Low complexity" evidence="1">
    <location>
        <begin position="398"/>
        <end position="408"/>
    </location>
</feature>
<comment type="caution">
    <text evidence="2">The sequence shown here is derived from an EMBL/GenBank/DDBJ whole genome shotgun (WGS) entry which is preliminary data.</text>
</comment>
<feature type="compositionally biased region" description="Basic and acidic residues" evidence="1">
    <location>
        <begin position="47"/>
        <end position="60"/>
    </location>
</feature>
<feature type="compositionally biased region" description="Low complexity" evidence="1">
    <location>
        <begin position="154"/>
        <end position="168"/>
    </location>
</feature>
<evidence type="ECO:0000256" key="1">
    <source>
        <dbReference type="SAM" id="MobiDB-lite"/>
    </source>
</evidence>
<dbReference type="EMBL" id="JAPDMQ010000330">
    <property type="protein sequence ID" value="KAK0526985.1"/>
    <property type="molecule type" value="Genomic_DNA"/>
</dbReference>
<dbReference type="AlphaFoldDB" id="A0AAN6GD40"/>
<evidence type="ECO:0000313" key="2">
    <source>
        <dbReference type="EMBL" id="KAK0526985.1"/>
    </source>
</evidence>
<dbReference type="Proteomes" id="UP001176521">
    <property type="component" value="Unassembled WGS sequence"/>
</dbReference>
<proteinExistence type="predicted"/>